<organism evidence="1 2">
    <name type="scientific">Candida boidinii</name>
    <name type="common">Yeast</name>
    <dbReference type="NCBI Taxonomy" id="5477"/>
    <lineage>
        <taxon>Eukaryota</taxon>
        <taxon>Fungi</taxon>
        <taxon>Dikarya</taxon>
        <taxon>Ascomycota</taxon>
        <taxon>Saccharomycotina</taxon>
        <taxon>Pichiomycetes</taxon>
        <taxon>Pichiales</taxon>
        <taxon>Pichiaceae</taxon>
        <taxon>Ogataea</taxon>
        <taxon>Ogataea/Candida clade</taxon>
    </lineage>
</organism>
<comment type="caution">
    <text evidence="1">The sequence shown here is derived from an EMBL/GenBank/DDBJ whole genome shotgun (WGS) entry which is preliminary data.</text>
</comment>
<proteinExistence type="predicted"/>
<evidence type="ECO:0000313" key="1">
    <source>
        <dbReference type="EMBL" id="GME90224.1"/>
    </source>
</evidence>
<dbReference type="EMBL" id="BSXV01000694">
    <property type="protein sequence ID" value="GME90224.1"/>
    <property type="molecule type" value="Genomic_DNA"/>
</dbReference>
<evidence type="ECO:0000313" key="2">
    <source>
        <dbReference type="Proteomes" id="UP001165101"/>
    </source>
</evidence>
<keyword evidence="2" id="KW-1185">Reference proteome</keyword>
<accession>A0ACB5TJW6</accession>
<dbReference type="Proteomes" id="UP001165101">
    <property type="component" value="Unassembled WGS sequence"/>
</dbReference>
<gene>
    <name evidence="1" type="ORF">Cboi01_000175100</name>
</gene>
<name>A0ACB5TJW6_CANBO</name>
<protein>
    <submittedName>
        <fullName evidence="1">Unnamed protein product</fullName>
    </submittedName>
</protein>
<reference evidence="1" key="1">
    <citation type="submission" date="2023-04" db="EMBL/GenBank/DDBJ databases">
        <title>Candida boidinii NBRC 1967.</title>
        <authorList>
            <person name="Ichikawa N."/>
            <person name="Sato H."/>
            <person name="Tonouchi N."/>
        </authorList>
    </citation>
    <scope>NUCLEOTIDE SEQUENCE</scope>
    <source>
        <strain evidence="1">NBRC 1967</strain>
    </source>
</reference>
<sequence>MGENQESVSSLAIHIYEYISMKNPRFLWFTKNTRINNLNLNRYTQLIRFQISKSFSTTDSILQLDSSLFKFRKMSDIFFGTTTTLNRFSFLRNDSKFIDSLIKNSTSPTRLVFFKQFEKNSIHSIVHFHKEPIDDNSVQKSDPKLFVLELNNLPENLKEKFLNWSNKNINHDFDIRKELTLVFLGMDENNLNDKIKFLSCGNELTSTVKTFSNTGGNNTKINNESISQTETEISKLDEYFQYEDYKGVPYFAVDLTNCKELEEYILNFNSNSIQIDYLKSMPELLNLTNNEASIFSYSKTYLDWLMRNQFCPGCGSKVIPIDAGTKLLCTNSETIEINDNKVSACPVKQTSVNNVCFPRSDPVIIVGIISSDGKKILLGNNKRHAFRDAKHKMYSCIAGFMEPGETIEEATIREIWEETGCKASNVLLNSMDQMKKLI</sequence>